<accession>A0ABX8MXR3</accession>
<protein>
    <recommendedName>
        <fullName evidence="3">GNAT family N-acetyltransferase</fullName>
    </recommendedName>
</protein>
<dbReference type="EMBL" id="CP077076">
    <property type="protein sequence ID" value="QXH49086.1"/>
    <property type="molecule type" value="Genomic_DNA"/>
</dbReference>
<reference evidence="1" key="1">
    <citation type="journal article" date="2021" name="Microorganisms">
        <title>The Ever-Expanding Pseudomonas Genus: Description of 43 New Species and Partition of the Pseudomonas putida Group.</title>
        <authorList>
            <person name="Girard L."/>
            <person name="Lood C."/>
            <person name="Hofte M."/>
            <person name="Vandamme P."/>
            <person name="Rokni-Zadeh H."/>
            <person name="van Noort V."/>
            <person name="Lavigne R."/>
            <person name="De Mot R."/>
        </authorList>
    </citation>
    <scope>NUCLEOTIDE SEQUENCE</scope>
    <source>
        <strain evidence="1">COW40</strain>
    </source>
</reference>
<gene>
    <name evidence="1" type="ORF">KSS94_14045</name>
</gene>
<proteinExistence type="predicted"/>
<dbReference type="Proteomes" id="UP001046350">
    <property type="component" value="Chromosome"/>
</dbReference>
<sequence length="379" mass="42421">MKLLMPEELAGQAPLPGDSLARHYVCSCAGGALIGNVCTALALLDIGEHQFPVSINQGTEPAGNCYVVSPQTAYSGYAREELQRLRRPWLAWPLKCLTLAIDRLLGAAKVDRLVQVNNWLLSTNLYPADWAGAELAQITGLLRSRFPDHGLAFRSLNDFSNAALRQRLQALGYLAIPSRQVYLFDARLGEQSAFLRRHNTCMDATLLRRSPYGVVPGEALAEADFQRIEQLYNLLYLDKYSTLNPHYSAAWLQRGHREGWLQLRALRNAEGRIDGALGWFANDTLLSAPIVGYDTALPQRIGLYRQLTRLCLQEAVERRQVLNFSSGAAAFKRLRGGQPQIEYSMVYVAHLPLGRRLVWQVLASLLQRIGVPLMRKLKL</sequence>
<keyword evidence="2" id="KW-1185">Reference proteome</keyword>
<evidence type="ECO:0000313" key="2">
    <source>
        <dbReference type="Proteomes" id="UP001046350"/>
    </source>
</evidence>
<organism evidence="1 2">
    <name type="scientific">Pseudomonas fakonensis</name>
    <dbReference type="NCBI Taxonomy" id="2842355"/>
    <lineage>
        <taxon>Bacteria</taxon>
        <taxon>Pseudomonadati</taxon>
        <taxon>Pseudomonadota</taxon>
        <taxon>Gammaproteobacteria</taxon>
        <taxon>Pseudomonadales</taxon>
        <taxon>Pseudomonadaceae</taxon>
        <taxon>Pseudomonas</taxon>
    </lineage>
</organism>
<dbReference type="RefSeq" id="WP_217838710.1">
    <property type="nucleotide sequence ID" value="NZ_CP077076.1"/>
</dbReference>
<evidence type="ECO:0000313" key="1">
    <source>
        <dbReference type="EMBL" id="QXH49086.1"/>
    </source>
</evidence>
<evidence type="ECO:0008006" key="3">
    <source>
        <dbReference type="Google" id="ProtNLM"/>
    </source>
</evidence>
<name>A0ABX8MXR3_9PSED</name>